<feature type="region of interest" description="Disordered" evidence="2">
    <location>
        <begin position="130"/>
        <end position="240"/>
    </location>
</feature>
<dbReference type="SUPFAM" id="SSF51197">
    <property type="entry name" value="Clavaminate synthase-like"/>
    <property type="match status" value="1"/>
</dbReference>
<evidence type="ECO:0000313" key="4">
    <source>
        <dbReference type="EMBL" id="THH15639.1"/>
    </source>
</evidence>
<dbReference type="GO" id="GO:0006307">
    <property type="term" value="P:DNA alkylation repair"/>
    <property type="evidence" value="ECO:0007669"/>
    <property type="project" value="TreeGrafter"/>
</dbReference>
<dbReference type="Proteomes" id="UP000310158">
    <property type="component" value="Unassembled WGS sequence"/>
</dbReference>
<feature type="region of interest" description="Disordered" evidence="2">
    <location>
        <begin position="483"/>
        <end position="664"/>
    </location>
</feature>
<feature type="compositionally biased region" description="Polar residues" evidence="2">
    <location>
        <begin position="546"/>
        <end position="558"/>
    </location>
</feature>
<dbReference type="InterPro" id="IPR013087">
    <property type="entry name" value="Znf_C2H2_type"/>
</dbReference>
<evidence type="ECO:0000259" key="3">
    <source>
        <dbReference type="PROSITE" id="PS00028"/>
    </source>
</evidence>
<feature type="compositionally biased region" description="Low complexity" evidence="2">
    <location>
        <begin position="268"/>
        <end position="281"/>
    </location>
</feature>
<dbReference type="InterPro" id="IPR037151">
    <property type="entry name" value="AlkB-like_sf"/>
</dbReference>
<dbReference type="PANTHER" id="PTHR31573:SF4">
    <property type="entry name" value="FE2OG DIOXYGENASE DOMAIN-CONTAINING PROTEIN"/>
    <property type="match status" value="1"/>
</dbReference>
<comment type="caution">
    <text evidence="4">The sequence shown here is derived from an EMBL/GenBank/DDBJ whole genome shotgun (WGS) entry which is preliminary data.</text>
</comment>
<evidence type="ECO:0000313" key="5">
    <source>
        <dbReference type="Proteomes" id="UP000310158"/>
    </source>
</evidence>
<feature type="compositionally biased region" description="Basic residues" evidence="2">
    <location>
        <begin position="495"/>
        <end position="505"/>
    </location>
</feature>
<feature type="compositionally biased region" description="Polar residues" evidence="2">
    <location>
        <begin position="812"/>
        <end position="830"/>
    </location>
</feature>
<dbReference type="OrthoDB" id="2163491at2759"/>
<accession>A0A4S4LT94</accession>
<proteinExistence type="predicted"/>
<gene>
    <name evidence="4" type="ORF">EW146_g4864</name>
</gene>
<dbReference type="PROSITE" id="PS00028">
    <property type="entry name" value="ZINC_FINGER_C2H2_1"/>
    <property type="match status" value="1"/>
</dbReference>
<dbReference type="Pfam" id="PF13532">
    <property type="entry name" value="2OG-FeII_Oxy_2"/>
    <property type="match status" value="1"/>
</dbReference>
<dbReference type="InterPro" id="IPR027450">
    <property type="entry name" value="AlkB-like"/>
</dbReference>
<feature type="binding site" evidence="1">
    <location>
        <position position="1426"/>
    </location>
    <ligand>
        <name>2-oxoglutarate</name>
        <dbReference type="ChEBI" id="CHEBI:16810"/>
    </ligand>
</feature>
<feature type="compositionally biased region" description="Basic residues" evidence="2">
    <location>
        <begin position="153"/>
        <end position="162"/>
    </location>
</feature>
<feature type="domain" description="C2H2-type" evidence="3">
    <location>
        <begin position="1157"/>
        <end position="1179"/>
    </location>
</feature>
<dbReference type="PANTHER" id="PTHR31573">
    <property type="entry name" value="ALPHA-KETOGLUTARATE-DEPENDENT DIOXYGENASE ALKB HOMOLOG 2"/>
    <property type="match status" value="1"/>
</dbReference>
<organism evidence="4 5">
    <name type="scientific">Bondarzewia mesenterica</name>
    <dbReference type="NCBI Taxonomy" id="1095465"/>
    <lineage>
        <taxon>Eukaryota</taxon>
        <taxon>Fungi</taxon>
        <taxon>Dikarya</taxon>
        <taxon>Basidiomycota</taxon>
        <taxon>Agaricomycotina</taxon>
        <taxon>Agaricomycetes</taxon>
        <taxon>Russulales</taxon>
        <taxon>Bondarzewiaceae</taxon>
        <taxon>Bondarzewia</taxon>
    </lineage>
</organism>
<dbReference type="GO" id="GO:0008198">
    <property type="term" value="F:ferrous iron binding"/>
    <property type="evidence" value="ECO:0007669"/>
    <property type="project" value="TreeGrafter"/>
</dbReference>
<feature type="binding site" evidence="1">
    <location>
        <position position="1359"/>
    </location>
    <ligand>
        <name>2-oxoglutarate</name>
        <dbReference type="ChEBI" id="CHEBI:16810"/>
    </ligand>
</feature>
<feature type="region of interest" description="Disordered" evidence="2">
    <location>
        <begin position="1054"/>
        <end position="1087"/>
    </location>
</feature>
<feature type="binding site" evidence="1">
    <location>
        <position position="1350"/>
    </location>
    <ligand>
        <name>2-oxoglutarate</name>
        <dbReference type="ChEBI" id="CHEBI:16810"/>
    </ligand>
</feature>
<dbReference type="GO" id="GO:0051747">
    <property type="term" value="F:cytosine C-5 DNA demethylase activity"/>
    <property type="evidence" value="ECO:0007669"/>
    <property type="project" value="TreeGrafter"/>
</dbReference>
<feature type="compositionally biased region" description="Basic and acidic residues" evidence="2">
    <location>
        <begin position="135"/>
        <end position="152"/>
    </location>
</feature>
<feature type="region of interest" description="Disordered" evidence="2">
    <location>
        <begin position="695"/>
        <end position="833"/>
    </location>
</feature>
<feature type="region of interest" description="Disordered" evidence="2">
    <location>
        <begin position="260"/>
        <end position="298"/>
    </location>
</feature>
<protein>
    <recommendedName>
        <fullName evidence="3">C2H2-type domain-containing protein</fullName>
    </recommendedName>
</protein>
<keyword evidence="5" id="KW-1185">Reference proteome</keyword>
<dbReference type="EMBL" id="SGPL01000199">
    <property type="protein sequence ID" value="THH15639.1"/>
    <property type="molecule type" value="Genomic_DNA"/>
</dbReference>
<reference evidence="4 5" key="1">
    <citation type="submission" date="2019-02" db="EMBL/GenBank/DDBJ databases">
        <title>Genome sequencing of the rare red list fungi Bondarzewia mesenterica.</title>
        <authorList>
            <person name="Buettner E."/>
            <person name="Kellner H."/>
        </authorList>
    </citation>
    <scope>NUCLEOTIDE SEQUENCE [LARGE SCALE GENOMIC DNA]</scope>
    <source>
        <strain evidence="4 5">DSM 108281</strain>
    </source>
</reference>
<feature type="compositionally biased region" description="Polar residues" evidence="2">
    <location>
        <begin position="508"/>
        <end position="521"/>
    </location>
</feature>
<evidence type="ECO:0000256" key="2">
    <source>
        <dbReference type="SAM" id="MobiDB-lite"/>
    </source>
</evidence>
<sequence>MHIPTSFDDDALLNDEPFCTYFDSRKMAGNTRSSKGWPEMIASGLRQDESALQAAQAWLDIAFENSTREGDAENTRKIFVDDDNALHLFIEFYWNRSMGRPYDAMTALHHERKRRGYIWTWGKQTVAVASGASQHTHEQESEGAKRLSDKQNKTAKRGRRRQPVAEDSYAADVEPESDAGDDERVPTAQSTDVIVDTPAARTPPPFTSVSASPTLRIGSDEEKEDDVYFSPPSEEVELRYPSFSGDQSFDLDLFEDSSLTPLDSDHGSSPLSPSRTLTSTPCKGKATGSKPSSIENSPSRYHARLSVDDHPQSPIDALDIEVLLPVSDLNALGSDVPVGKRAHSGANTSPTRILPRRAASNLERISECAAGDALYRKISWERDLEEITESTICPVNTLMKSPKKNKKRSAAAVSAQMVEEVAVPPIAVPAAVGPESMETATEPVTQAFTSAQLDAEAAQVQGIYFPSLLISVQAERPTFLSDETTSLPRASLPKSPKKTKAKKPRILTDSTVSGGTETIAQQKGKRSKRKRKVDADPTPGGLPEQNIESSLSRPTTQPEVKDHRRTRQSKRLLEAQNIQPREDAESTVDGPPVRKTTSVAHAVHEQEMQDEPPPKRRRTRSSHVPVDEPRPNDAISRKKQKQSKSCRSSDKSGLPSHPGVLAPASTLAQTDPCFEGHNEMSDTCAMAPTPIIPFENTLPAPVASSQPNTEARSRRVQPKRGARKDLTRFPAGPPNNTSISFVAPTMQPPSYNPHVPESISAPVTRKRKRDDRPQFATAPPENAPLSGRVSKKAKVTVKKPNMQAKSARPSAGNYSKPRNTRSAVRQTSASVPVRRQHVNVEECEWEPDIDDAYASEGSWHAEEQSVVYRAKSKTKTKAKAKAKSKLLAYATSVNAHKPALSTSPPIWSESRQELCESFDWFRSYQGGVYTIHDVAKGYLLSAFSSRGGKAEAVHSNRGLPEIVNASDQLAEDKSVKALLNNWKTGRPLVLLADDRYALFPYNLAAGHYTYVVLGFYQIVHAWAEYQPAPSGQGLVVRYKFAFHWCDEQGEDPWWCRQSDTEEPITENPTAEDPIESEQMPSLPQPPEVSETLLKSLLERPDPLNGGSPSQESLEYDEEFLRFKVQTESVESLKDLRPAMPPALRQGKARSKWECWECKFCGLVLKVTGQIRSHKDFWHHLRDYKFSHHRISDISGITIPPMSTCELENNTQLCQFHTYILPENRGKIYLILGHVRINKEADEIFQLYQEQARDGQLKFRRFPLKNHKCDFLCLPFWVITDIRILGRGQLLTNYFSHNSGAPYQYVGSTDNTVPLESACTAVLKSLDLIERRASRVLNSDTHFNEILSAAYMEKQSMSFHSDSERGLGPVVASLSLGSAALMHFRLLSKYLKPTAAKTQRKPDLTITLRHGDILVMEGVDVQKYYEHTVIPVNFRIAATARLISSENYSSPL</sequence>
<feature type="compositionally biased region" description="Basic residues" evidence="2">
    <location>
        <begin position="523"/>
        <end position="532"/>
    </location>
</feature>
<evidence type="ECO:0000256" key="1">
    <source>
        <dbReference type="PIRSR" id="PIRSR632852-1"/>
    </source>
</evidence>
<dbReference type="Gene3D" id="2.60.120.590">
    <property type="entry name" value="Alpha-ketoglutarate-dependent dioxygenase AlkB-like"/>
    <property type="match status" value="1"/>
</dbReference>
<dbReference type="GO" id="GO:0035516">
    <property type="term" value="F:broad specificity oxidative DNA demethylase activity"/>
    <property type="evidence" value="ECO:0007669"/>
    <property type="project" value="TreeGrafter"/>
</dbReference>
<name>A0A4S4LT94_9AGAM</name>
<feature type="compositionally biased region" description="Polar residues" evidence="2">
    <location>
        <begin position="289"/>
        <end position="298"/>
    </location>
</feature>
<dbReference type="InterPro" id="IPR032852">
    <property type="entry name" value="ALKBH2"/>
</dbReference>